<comment type="caution">
    <text evidence="2">The sequence shown here is derived from an EMBL/GenBank/DDBJ whole genome shotgun (WGS) entry which is preliminary data.</text>
</comment>
<keyword evidence="1" id="KW-0812">Transmembrane</keyword>
<dbReference type="AlphaFoldDB" id="A0A9W9M0U0"/>
<protein>
    <submittedName>
        <fullName evidence="2">Uncharacterized protein</fullName>
    </submittedName>
</protein>
<reference evidence="2" key="2">
    <citation type="journal article" date="2023" name="IMA Fungus">
        <title>Comparative genomic study of the Penicillium genus elucidates a diverse pangenome and 15 lateral gene transfer events.</title>
        <authorList>
            <person name="Petersen C."/>
            <person name="Sorensen T."/>
            <person name="Nielsen M.R."/>
            <person name="Sondergaard T.E."/>
            <person name="Sorensen J.L."/>
            <person name="Fitzpatrick D.A."/>
            <person name="Frisvad J.C."/>
            <person name="Nielsen K.L."/>
        </authorList>
    </citation>
    <scope>NUCLEOTIDE SEQUENCE</scope>
    <source>
        <strain evidence="2">IBT 16849</strain>
    </source>
</reference>
<feature type="transmembrane region" description="Helical" evidence="1">
    <location>
        <begin position="210"/>
        <end position="229"/>
    </location>
</feature>
<organism evidence="2 3">
    <name type="scientific">Penicillium cf. griseofulvum</name>
    <dbReference type="NCBI Taxonomy" id="2972120"/>
    <lineage>
        <taxon>Eukaryota</taxon>
        <taxon>Fungi</taxon>
        <taxon>Dikarya</taxon>
        <taxon>Ascomycota</taxon>
        <taxon>Pezizomycotina</taxon>
        <taxon>Eurotiomycetes</taxon>
        <taxon>Eurotiomycetidae</taxon>
        <taxon>Eurotiales</taxon>
        <taxon>Aspergillaceae</taxon>
        <taxon>Penicillium</taxon>
    </lineage>
</organism>
<feature type="transmembrane region" description="Helical" evidence="1">
    <location>
        <begin position="152"/>
        <end position="173"/>
    </location>
</feature>
<feature type="transmembrane region" description="Helical" evidence="1">
    <location>
        <begin position="46"/>
        <end position="65"/>
    </location>
</feature>
<proteinExistence type="predicted"/>
<sequence length="278" mass="30157">MTNDNRVGNEGAAQDLYGLGVRIGLYLQALGLILSSHGGGKERGKGLKVASGAITVSILGSWFVYAARTQFSPSEAIIVLLILTSLLAPATSTLLIPRTIVGEIPGLVALMIADLGISAAFVWTFAQLVSTLPLLNTTNLVFFFAPVALNGWFRYLALAISIVDAIFSLRLMYKLLLIMRIAWGCYVDGRTEATADELDRIKKTLRWEQATMPIMLLPWATWALVIVAVEITLRWNHLSPSTDLQSSGQLIPLTTGIIVLIDSVAIVLRRLPSIVIAN</sequence>
<evidence type="ECO:0000313" key="3">
    <source>
        <dbReference type="Proteomes" id="UP001150879"/>
    </source>
</evidence>
<keyword evidence="3" id="KW-1185">Reference proteome</keyword>
<evidence type="ECO:0000313" key="2">
    <source>
        <dbReference type="EMBL" id="KAJ5184464.1"/>
    </source>
</evidence>
<name>A0A9W9M0U0_9EURO</name>
<keyword evidence="1" id="KW-1133">Transmembrane helix</keyword>
<evidence type="ECO:0000256" key="1">
    <source>
        <dbReference type="SAM" id="Phobius"/>
    </source>
</evidence>
<feature type="transmembrane region" description="Helical" evidence="1">
    <location>
        <begin position="77"/>
        <end position="96"/>
    </location>
</feature>
<dbReference type="Proteomes" id="UP001150879">
    <property type="component" value="Unassembled WGS sequence"/>
</dbReference>
<dbReference type="OrthoDB" id="3945378at2759"/>
<gene>
    <name evidence="2" type="ORF">N7472_009304</name>
</gene>
<feature type="transmembrane region" description="Helical" evidence="1">
    <location>
        <begin position="108"/>
        <end position="132"/>
    </location>
</feature>
<dbReference type="EMBL" id="JAPQKP010000006">
    <property type="protein sequence ID" value="KAJ5184464.1"/>
    <property type="molecule type" value="Genomic_DNA"/>
</dbReference>
<accession>A0A9W9M0U0</accession>
<keyword evidence="1" id="KW-0472">Membrane</keyword>
<reference evidence="2" key="1">
    <citation type="submission" date="2022-11" db="EMBL/GenBank/DDBJ databases">
        <authorList>
            <person name="Petersen C."/>
        </authorList>
    </citation>
    <scope>NUCLEOTIDE SEQUENCE</scope>
    <source>
        <strain evidence="2">IBT 16849</strain>
    </source>
</reference>
<feature type="transmembrane region" description="Helical" evidence="1">
    <location>
        <begin position="249"/>
        <end position="268"/>
    </location>
</feature>